<feature type="compositionally biased region" description="Low complexity" evidence="19">
    <location>
        <begin position="637"/>
        <end position="653"/>
    </location>
</feature>
<feature type="region of interest" description="Disordered" evidence="19">
    <location>
        <begin position="470"/>
        <end position="504"/>
    </location>
</feature>
<dbReference type="EMBL" id="UZAM01009157">
    <property type="protein sequence ID" value="VDP07945.1"/>
    <property type="molecule type" value="Genomic_DNA"/>
</dbReference>
<name>A0A183IPX3_9BILA</name>
<reference evidence="22" key="1">
    <citation type="submission" date="2016-06" db="UniProtKB">
        <authorList>
            <consortium name="WormBaseParasite"/>
        </authorList>
    </citation>
    <scope>IDENTIFICATION</scope>
</reference>
<evidence type="ECO:0000256" key="6">
    <source>
        <dbReference type="ARBA" id="ARBA00022664"/>
    </source>
</evidence>
<evidence type="ECO:0000256" key="13">
    <source>
        <dbReference type="ARBA" id="ARBA00061690"/>
    </source>
</evidence>
<keyword evidence="5 18" id="KW-0853">WD repeat</keyword>
<evidence type="ECO:0000256" key="1">
    <source>
        <dbReference type="ARBA" id="ARBA00004123"/>
    </source>
</evidence>
<dbReference type="GO" id="GO:0031124">
    <property type="term" value="P:mRNA 3'-end processing"/>
    <property type="evidence" value="ECO:0007669"/>
    <property type="project" value="InterPro"/>
</dbReference>
<dbReference type="InterPro" id="IPR045245">
    <property type="entry name" value="Pfs2-like"/>
</dbReference>
<feature type="region of interest" description="Disordered" evidence="19">
    <location>
        <begin position="739"/>
        <end position="776"/>
    </location>
</feature>
<comment type="function">
    <text evidence="12">Essential for both cleavage and polyadenylation of pre-mRNA 3' ends.</text>
</comment>
<feature type="repeat" description="WD" evidence="18">
    <location>
        <begin position="203"/>
        <end position="229"/>
    </location>
</feature>
<evidence type="ECO:0000256" key="12">
    <source>
        <dbReference type="ARBA" id="ARBA00058681"/>
    </source>
</evidence>
<keyword evidence="10" id="KW-0176">Collagen</keyword>
<evidence type="ECO:0000256" key="4">
    <source>
        <dbReference type="ARBA" id="ARBA00022553"/>
    </source>
</evidence>
<evidence type="ECO:0000256" key="14">
    <source>
        <dbReference type="ARBA" id="ARBA00063159"/>
    </source>
</evidence>
<evidence type="ECO:0000256" key="16">
    <source>
        <dbReference type="ARBA" id="ARBA00075792"/>
    </source>
</evidence>
<keyword evidence="9" id="KW-0007">Acetylation</keyword>
<keyword evidence="2" id="KW-0488">Methylation</keyword>
<feature type="compositionally biased region" description="Polar residues" evidence="19">
    <location>
        <begin position="798"/>
        <end position="807"/>
    </location>
</feature>
<evidence type="ECO:0000256" key="3">
    <source>
        <dbReference type="ARBA" id="ARBA00022499"/>
    </source>
</evidence>
<dbReference type="FunFam" id="2.130.10.10:FF:000069">
    <property type="entry name" value="WD repeat domain 33"/>
    <property type="match status" value="1"/>
</dbReference>
<feature type="compositionally biased region" description="Basic and acidic residues" evidence="19">
    <location>
        <begin position="809"/>
        <end position="837"/>
    </location>
</feature>
<dbReference type="AlphaFoldDB" id="A0A183IPX3"/>
<feature type="repeat" description="WD" evidence="18">
    <location>
        <begin position="120"/>
        <end position="161"/>
    </location>
</feature>
<sequence>MEGFGRRLRRNLAQVRRHIDSVASILNYIENRTWQVDGSPDRVASHAHLFYSFDSYPACYSTEKPIDCVTTKFVRAAMNKVKCPIYDICWTPEGRRLITGASSGEFTLWNGTAFNFETILQAHDSAVRAMKWSHNDLWMVTADHDGFVKYWQANMNNVTMFQAHKEAVRSLSFCPNDSKFATASDDGTVRVWDFIRIHEERILRGHGSDVRSVDWHPQKGLLVSGSRDSQQPVKLWDPKTGQCIATLHEHKNAVMAVQWNQNGNWMISGSRDHLIKLYDIRMMKEVTTFKGHKKEVTALAWHPCHEGLFVSGGADGAMMFWMVTNDKEVGLMETAHEQALWTLKWHPLGHILASGSNDNNTKFWTRNKPGDTLEDFYSIVTNVYEQHTEPQRVVPQAPAVAIQQEAINDVSDSNIRLDSGGESVAKVGGGENESPAFSIPGMGLESDMLDKIREGLNGSTATAATTETIPGIGLPPVVEGSEQSTTSRKTLLKQPPPKKAQRQFERMWNVSSAMPNEGSIVMDMDYRKSKPSLLGPAPDSSQADMGPSLIGMPEEIVKIPTASAATSPLVSSKPLPPSGSAVPHDTRSPLIASAPSSCPLNPRPRTQSQPLLPNPSMPNLLSASKPVAVNTQTSGRTAQAPPQQSASPATPDQMAVPFPFPNAHKPPIIAPGSVPGSAPSQINDFHHVTNNFPDVNASNRALNDKFSTDFGDVDLRTNIWAHMMPAKDDTQPYVTATESLTNLSSKPRDPRLQRSSASASRQTLLPDLRPPGQHSDWFPGLDNVGGTVESRLADAVPESNSVASYGSPSRRDPRMAPRLKQDFEMDRDFERPDMFAD</sequence>
<evidence type="ECO:0000256" key="15">
    <source>
        <dbReference type="ARBA" id="ARBA00068823"/>
    </source>
</evidence>
<keyword evidence="21" id="KW-1185">Reference proteome</keyword>
<evidence type="ECO:0000256" key="10">
    <source>
        <dbReference type="ARBA" id="ARBA00023119"/>
    </source>
</evidence>
<keyword evidence="7" id="KW-0677">Repeat</keyword>
<dbReference type="OrthoDB" id="16717at2759"/>
<comment type="similarity">
    <text evidence="13">Belongs to the WD repeat WDR33 family.</text>
</comment>
<dbReference type="PROSITE" id="PS50082">
    <property type="entry name" value="WD_REPEATS_2"/>
    <property type="match status" value="6"/>
</dbReference>
<dbReference type="InterPro" id="IPR036322">
    <property type="entry name" value="WD40_repeat_dom_sf"/>
</dbReference>
<evidence type="ECO:0000256" key="9">
    <source>
        <dbReference type="ARBA" id="ARBA00022990"/>
    </source>
</evidence>
<evidence type="ECO:0000256" key="2">
    <source>
        <dbReference type="ARBA" id="ARBA00022481"/>
    </source>
</evidence>
<evidence type="ECO:0000313" key="22">
    <source>
        <dbReference type="WBParaSite" id="SBAD_0000589501-mRNA-1"/>
    </source>
</evidence>
<dbReference type="InterPro" id="IPR015943">
    <property type="entry name" value="WD40/YVTN_repeat-like_dom_sf"/>
</dbReference>
<dbReference type="FunFam" id="2.130.10.10:FF:000085">
    <property type="entry name" value="WD repeat domain 33"/>
    <property type="match status" value="1"/>
</dbReference>
<organism evidence="22">
    <name type="scientific">Soboliphyme baturini</name>
    <dbReference type="NCBI Taxonomy" id="241478"/>
    <lineage>
        <taxon>Eukaryota</taxon>
        <taxon>Metazoa</taxon>
        <taxon>Ecdysozoa</taxon>
        <taxon>Nematoda</taxon>
        <taxon>Enoplea</taxon>
        <taxon>Dorylaimia</taxon>
        <taxon>Dioctophymatida</taxon>
        <taxon>Dioctophymatoidea</taxon>
        <taxon>Soboliphymatidae</taxon>
        <taxon>Soboliphyme</taxon>
    </lineage>
</organism>
<evidence type="ECO:0000256" key="17">
    <source>
        <dbReference type="ARBA" id="ARBA00076133"/>
    </source>
</evidence>
<keyword evidence="3" id="KW-1017">Isopeptide bond</keyword>
<feature type="repeat" description="WD" evidence="18">
    <location>
        <begin position="289"/>
        <end position="331"/>
    </location>
</feature>
<gene>
    <name evidence="20" type="ORF">SBAD_LOCUS5670</name>
</gene>
<dbReference type="GO" id="GO:0005847">
    <property type="term" value="C:mRNA cleavage and polyadenylation specificity factor complex"/>
    <property type="evidence" value="ECO:0007669"/>
    <property type="project" value="TreeGrafter"/>
</dbReference>
<dbReference type="CDD" id="cd00200">
    <property type="entry name" value="WD40"/>
    <property type="match status" value="1"/>
</dbReference>
<evidence type="ECO:0000256" key="8">
    <source>
        <dbReference type="ARBA" id="ARBA00022843"/>
    </source>
</evidence>
<reference evidence="20 21" key="2">
    <citation type="submission" date="2018-11" db="EMBL/GenBank/DDBJ databases">
        <authorList>
            <consortium name="Pathogen Informatics"/>
        </authorList>
    </citation>
    <scope>NUCLEOTIDE SEQUENCE [LARGE SCALE GENOMIC DNA]</scope>
</reference>
<dbReference type="Gene3D" id="2.130.10.10">
    <property type="entry name" value="YVTN repeat-like/Quinoprotein amine dehydrogenase"/>
    <property type="match status" value="2"/>
</dbReference>
<protein>
    <recommendedName>
        <fullName evidence="15">pre-mRNA 3' end processing protein WDR33</fullName>
    </recommendedName>
    <alternativeName>
        <fullName evidence="16">WD repeat-containing protein 33</fullName>
    </alternativeName>
    <alternativeName>
        <fullName evidence="17">WD repeat-containing protein of 146 kDa</fullName>
    </alternativeName>
</protein>
<feature type="region of interest" description="Disordered" evidence="19">
    <location>
        <begin position="794"/>
        <end position="837"/>
    </location>
</feature>
<evidence type="ECO:0000256" key="7">
    <source>
        <dbReference type="ARBA" id="ARBA00022737"/>
    </source>
</evidence>
<keyword evidence="11" id="KW-0539">Nucleus</keyword>
<dbReference type="SMART" id="SM00320">
    <property type="entry name" value="WD40"/>
    <property type="match status" value="7"/>
</dbReference>
<dbReference type="PANTHER" id="PTHR22836">
    <property type="entry name" value="WD40 REPEAT PROTEIN"/>
    <property type="match status" value="1"/>
</dbReference>
<evidence type="ECO:0000313" key="20">
    <source>
        <dbReference type="EMBL" id="VDP07945.1"/>
    </source>
</evidence>
<evidence type="ECO:0000256" key="18">
    <source>
        <dbReference type="PROSITE-ProRule" id="PRU00221"/>
    </source>
</evidence>
<comment type="subunit">
    <text evidence="14">Component of the cleavage and polyadenylation specificity factor (CPSF) module of the pre-mRNA 3'-end processing complex. Interacts with CPSF3/CPSF73.</text>
</comment>
<dbReference type="WBParaSite" id="SBAD_0000589501-mRNA-1">
    <property type="protein sequence ID" value="SBAD_0000589501-mRNA-1"/>
    <property type="gene ID" value="SBAD_0000589501"/>
</dbReference>
<comment type="subcellular location">
    <subcellularLocation>
        <location evidence="1">Nucleus</location>
    </subcellularLocation>
</comment>
<dbReference type="Proteomes" id="UP000270296">
    <property type="component" value="Unassembled WGS sequence"/>
</dbReference>
<feature type="repeat" description="WD" evidence="18">
    <location>
        <begin position="161"/>
        <end position="193"/>
    </location>
</feature>
<keyword evidence="4" id="KW-0597">Phosphoprotein</keyword>
<dbReference type="GO" id="GO:0005581">
    <property type="term" value="C:collagen trimer"/>
    <property type="evidence" value="ECO:0007669"/>
    <property type="project" value="UniProtKB-KW"/>
</dbReference>
<feature type="compositionally biased region" description="Low complexity" evidence="19">
    <location>
        <begin position="753"/>
        <end position="762"/>
    </location>
</feature>
<feature type="repeat" description="WD" evidence="18">
    <location>
        <begin position="333"/>
        <end position="364"/>
    </location>
</feature>
<feature type="repeat" description="WD" evidence="18">
    <location>
        <begin position="247"/>
        <end position="288"/>
    </location>
</feature>
<dbReference type="FunFam" id="2.130.10.10:FF:000077">
    <property type="entry name" value="WD repeat domain 33"/>
    <property type="match status" value="1"/>
</dbReference>
<evidence type="ECO:0000256" key="5">
    <source>
        <dbReference type="ARBA" id="ARBA00022574"/>
    </source>
</evidence>
<dbReference type="PANTHER" id="PTHR22836:SF0">
    <property type="entry name" value="PRE-MRNA 3' END PROCESSING PROTEIN WDR33"/>
    <property type="match status" value="1"/>
</dbReference>
<dbReference type="Pfam" id="PF00400">
    <property type="entry name" value="WD40"/>
    <property type="match status" value="6"/>
</dbReference>
<dbReference type="InterPro" id="IPR001680">
    <property type="entry name" value="WD40_rpt"/>
</dbReference>
<evidence type="ECO:0000256" key="19">
    <source>
        <dbReference type="SAM" id="MobiDB-lite"/>
    </source>
</evidence>
<keyword evidence="6" id="KW-0507">mRNA processing</keyword>
<keyword evidence="8" id="KW-0832">Ubl conjugation</keyword>
<dbReference type="SUPFAM" id="SSF50978">
    <property type="entry name" value="WD40 repeat-like"/>
    <property type="match status" value="1"/>
</dbReference>
<feature type="region of interest" description="Disordered" evidence="19">
    <location>
        <begin position="567"/>
        <end position="654"/>
    </location>
</feature>
<dbReference type="PROSITE" id="PS50294">
    <property type="entry name" value="WD_REPEATS_REGION"/>
    <property type="match status" value="5"/>
</dbReference>
<accession>A0A183IPX3</accession>
<proteinExistence type="inferred from homology"/>
<evidence type="ECO:0000256" key="11">
    <source>
        <dbReference type="ARBA" id="ARBA00023242"/>
    </source>
</evidence>
<evidence type="ECO:0000313" key="21">
    <source>
        <dbReference type="Proteomes" id="UP000270296"/>
    </source>
</evidence>